<dbReference type="RefSeq" id="WP_042477621.1">
    <property type="nucleotide sequence ID" value="NZ_BAYX01000031.1"/>
</dbReference>
<dbReference type="Gene3D" id="3.40.50.920">
    <property type="match status" value="1"/>
</dbReference>
<evidence type="ECO:0000256" key="5">
    <source>
        <dbReference type="ARBA" id="ARBA00023002"/>
    </source>
</evidence>
<sequence length="731" mass="79869">MRLDNVPMATQMRELAVEETDWESFSAEDAKRLVMLTLACRRFEETILQLDKLGLVHGPAHSSIGQDGAAAGCLAALPNGTKINGTHRSHHNCMSKLLSALYYKDFDPVAVNRMPEDMRREVFAMMSEVLGLRTGWNGGRGGSMHMRKDELGIMGTDAIVAGGMPLAVGVAFADKVRKADTITVTFFGDGAIHQGTAHEAMNLAALYSLPMIFFLENNHYAVSMSVGQSTRETTLLTRPVAHGIAAVRVDGMNPFAVWLATRWAEEHIRENGGPAFIEADVYRYYHQSRPFPGSAFGYRTKDEESEWRARDPIDFLRRELPARGILSAADIDGIDAMVKEAMAWANAEIVEGLGSSTRIREELWPDASDPDAGLVGDLSEFDGVSFTEVEDHRAEDMVEMSLIEAMPRVMGANMAKDDTIYVFGEDVANMNGGTVGATRGLVAQFPDRIINTPITENGFCGLANGAATSGLKPVIELMYSDFALVAADQLFNHSAKIRHLFNGKHSVPLVLRCRIPGTEGYGSQHSMDPSGIFALYPGWRVVAASNAFDYVGLMNTALRCTDPVLVIEHQGLYNRKGPIPKNFDHFIPIGKAKRVAEGNQITLLTTLALVDPCIEVAREMGCSADIIDLRTLSLRDIDYETIGASIRKTGNVAIVEQTTRGTSLGSHIADEIQRRFFDYLDQPVKRVTGGWAAPTVSKVLERAALAGPEDIRDVIASLLHDSGQPLLDKIA</sequence>
<gene>
    <name evidence="9" type="primary">pdhA/pdhB</name>
    <name evidence="9" type="ORF">RRH01S_31_00140</name>
</gene>
<evidence type="ECO:0000256" key="2">
    <source>
        <dbReference type="ARBA" id="ARBA00003906"/>
    </source>
</evidence>
<dbReference type="PANTHER" id="PTHR43257">
    <property type="entry name" value="PYRUVATE DEHYDROGENASE E1 COMPONENT BETA SUBUNIT"/>
    <property type="match status" value="1"/>
</dbReference>
<dbReference type="GO" id="GO:0016624">
    <property type="term" value="F:oxidoreductase activity, acting on the aldehyde or oxo group of donors, disulfide as acceptor"/>
    <property type="evidence" value="ECO:0007669"/>
    <property type="project" value="InterPro"/>
</dbReference>
<dbReference type="EMBL" id="BAYX01000031">
    <property type="protein sequence ID" value="GAJ97082.1"/>
    <property type="molecule type" value="Genomic_DNA"/>
</dbReference>
<dbReference type="InterPro" id="IPR001017">
    <property type="entry name" value="DH_E1"/>
</dbReference>
<reference evidence="9 10" key="1">
    <citation type="submission" date="2014-05" db="EMBL/GenBank/DDBJ databases">
        <title>Whole genome shotgun sequence of Rhizobium rhizogenes NBRC 13257.</title>
        <authorList>
            <person name="Katano-Makiyama Y."/>
            <person name="Hosoyama A."/>
            <person name="Hashimoto M."/>
            <person name="Hosoyama Y."/>
            <person name="Noguchi M."/>
            <person name="Tsuchikane K."/>
            <person name="Kimura A."/>
            <person name="Ohji S."/>
            <person name="Ichikawa N."/>
            <person name="Yamazoe A."/>
            <person name="Fujita N."/>
        </authorList>
    </citation>
    <scope>NUCLEOTIDE SEQUENCE [LARGE SCALE GENOMIC DNA]</scope>
    <source>
        <strain evidence="9 10">NBRC 13257</strain>
    </source>
</reference>
<dbReference type="SUPFAM" id="SSF52518">
    <property type="entry name" value="Thiamin diphosphate-binding fold (THDP-binding)"/>
    <property type="match status" value="2"/>
</dbReference>
<comment type="subunit">
    <text evidence="3">Homodimer. Part of the 2-oxoglutarate dehydrogenase (OGDH) complex composed of E1 (2-oxoglutarate dehydrogenase), E2 (dihydrolipoamide succinyltransferase) and E3 (dihydrolipoamide dehydrogenase); the complex contains multiple copies of the three enzymatic components (E1, E2 and E3).</text>
</comment>
<dbReference type="Pfam" id="PF02780">
    <property type="entry name" value="Transketolase_C"/>
    <property type="match status" value="1"/>
</dbReference>
<evidence type="ECO:0000256" key="6">
    <source>
        <dbReference type="ARBA" id="ARBA00023052"/>
    </source>
</evidence>
<dbReference type="Pfam" id="PF02779">
    <property type="entry name" value="Transket_pyr"/>
    <property type="match status" value="1"/>
</dbReference>
<accession>A0AA87QB50</accession>
<organism evidence="9 10">
    <name type="scientific">Rhizobium rhizogenes NBRC 13257</name>
    <dbReference type="NCBI Taxonomy" id="1220581"/>
    <lineage>
        <taxon>Bacteria</taxon>
        <taxon>Pseudomonadati</taxon>
        <taxon>Pseudomonadota</taxon>
        <taxon>Alphaproteobacteria</taxon>
        <taxon>Hyphomicrobiales</taxon>
        <taxon>Rhizobiaceae</taxon>
        <taxon>Rhizobium/Agrobacterium group</taxon>
        <taxon>Rhizobium</taxon>
    </lineage>
</organism>
<dbReference type="SMART" id="SM00861">
    <property type="entry name" value="Transket_pyr"/>
    <property type="match status" value="1"/>
</dbReference>
<dbReference type="Proteomes" id="UP000026941">
    <property type="component" value="Unassembled WGS sequence"/>
</dbReference>
<dbReference type="CDD" id="cd02000">
    <property type="entry name" value="TPP_E1_PDC_ADC_BCADC"/>
    <property type="match status" value="1"/>
</dbReference>
<dbReference type="InterPro" id="IPR033248">
    <property type="entry name" value="Transketolase_C"/>
</dbReference>
<evidence type="ECO:0000256" key="7">
    <source>
        <dbReference type="ARBA" id="ARBA00030680"/>
    </source>
</evidence>
<dbReference type="InterPro" id="IPR029061">
    <property type="entry name" value="THDP-binding"/>
</dbReference>
<evidence type="ECO:0000259" key="8">
    <source>
        <dbReference type="SMART" id="SM00861"/>
    </source>
</evidence>
<dbReference type="Gene3D" id="3.40.50.970">
    <property type="match status" value="2"/>
</dbReference>
<evidence type="ECO:0000256" key="1">
    <source>
        <dbReference type="ARBA" id="ARBA00001964"/>
    </source>
</evidence>
<name>A0AA87QB50_RHIRH</name>
<evidence type="ECO:0000256" key="3">
    <source>
        <dbReference type="ARBA" id="ARBA00011301"/>
    </source>
</evidence>
<dbReference type="Pfam" id="PF00676">
    <property type="entry name" value="E1_dh"/>
    <property type="match status" value="1"/>
</dbReference>
<comment type="cofactor">
    <cofactor evidence="1">
        <name>thiamine diphosphate</name>
        <dbReference type="ChEBI" id="CHEBI:58937"/>
    </cofactor>
</comment>
<evidence type="ECO:0000313" key="9">
    <source>
        <dbReference type="EMBL" id="GAJ97082.1"/>
    </source>
</evidence>
<feature type="domain" description="Transketolase-like pyrimidine-binding" evidence="8">
    <location>
        <begin position="400"/>
        <end position="575"/>
    </location>
</feature>
<dbReference type="InterPro" id="IPR005475">
    <property type="entry name" value="Transketolase-like_Pyr-bd"/>
</dbReference>
<comment type="caution">
    <text evidence="9">The sequence shown here is derived from an EMBL/GenBank/DDBJ whole genome shotgun (WGS) entry which is preliminary data.</text>
</comment>
<evidence type="ECO:0000256" key="4">
    <source>
        <dbReference type="ARBA" id="ARBA00013321"/>
    </source>
</evidence>
<protein>
    <recommendedName>
        <fullName evidence="4">2-oxoglutarate dehydrogenase E1 component</fullName>
    </recommendedName>
    <alternativeName>
        <fullName evidence="7">Alpha-ketoglutarate dehydrogenase</fullName>
    </alternativeName>
</protein>
<comment type="function">
    <text evidence="2">E1 component of the 2-oxoglutarate dehydrogenase (OGDH) complex which catalyzes the decarboxylation of 2-oxoglutarate, the first step in the conversion of 2-oxoglutarate to succinyl-CoA and CO(2).</text>
</comment>
<keyword evidence="5" id="KW-0560">Oxidoreductase</keyword>
<keyword evidence="6" id="KW-0786">Thiamine pyrophosphate</keyword>
<dbReference type="AlphaFoldDB" id="A0AA87QB50"/>
<dbReference type="SUPFAM" id="SSF52922">
    <property type="entry name" value="TK C-terminal domain-like"/>
    <property type="match status" value="1"/>
</dbReference>
<evidence type="ECO:0000313" key="10">
    <source>
        <dbReference type="Proteomes" id="UP000026941"/>
    </source>
</evidence>
<dbReference type="InterPro" id="IPR009014">
    <property type="entry name" value="Transketo_C/PFOR_II"/>
</dbReference>
<keyword evidence="9" id="KW-0670">Pyruvate</keyword>
<proteinExistence type="predicted"/>
<dbReference type="PANTHER" id="PTHR43257:SF2">
    <property type="entry name" value="PYRUVATE DEHYDROGENASE E1 COMPONENT SUBUNIT BETA"/>
    <property type="match status" value="1"/>
</dbReference>